<keyword evidence="3" id="KW-1185">Reference proteome</keyword>
<reference evidence="2 3" key="1">
    <citation type="submission" date="2020-05" db="EMBL/GenBank/DDBJ databases">
        <title>Actinomadura verrucosospora NRRL-B18236 (PFL_A860) Genome sequencing and assembly.</title>
        <authorList>
            <person name="Samborskyy M."/>
        </authorList>
    </citation>
    <scope>NUCLEOTIDE SEQUENCE [LARGE SCALE GENOMIC DNA]</scope>
    <source>
        <strain evidence="2 3">NRRL:B18236</strain>
    </source>
</reference>
<protein>
    <submittedName>
        <fullName evidence="2">Uncharacterized protein</fullName>
    </submittedName>
</protein>
<sequence>MPLIVGLVVLAVVVVAGLVALMMV</sequence>
<keyword evidence="1" id="KW-0472">Membrane</keyword>
<organism evidence="2 3">
    <name type="scientific">Actinomadura verrucosospora</name>
    <dbReference type="NCBI Taxonomy" id="46165"/>
    <lineage>
        <taxon>Bacteria</taxon>
        <taxon>Bacillati</taxon>
        <taxon>Actinomycetota</taxon>
        <taxon>Actinomycetes</taxon>
        <taxon>Streptosporangiales</taxon>
        <taxon>Thermomonosporaceae</taxon>
        <taxon>Actinomadura</taxon>
    </lineage>
</organism>
<dbReference type="AlphaFoldDB" id="A0A7D3ZHA1"/>
<evidence type="ECO:0000313" key="3">
    <source>
        <dbReference type="Proteomes" id="UP000501240"/>
    </source>
</evidence>
<keyword evidence="1" id="KW-0812">Transmembrane</keyword>
<name>A0A7D3ZHA1_ACTVE</name>
<proteinExistence type="predicted"/>
<gene>
    <name evidence="2" type="ORF">ACTIVE_5200</name>
</gene>
<dbReference type="Proteomes" id="UP000501240">
    <property type="component" value="Chromosome"/>
</dbReference>
<evidence type="ECO:0000256" key="1">
    <source>
        <dbReference type="SAM" id="Phobius"/>
    </source>
</evidence>
<evidence type="ECO:0000313" key="2">
    <source>
        <dbReference type="EMBL" id="QKG23557.1"/>
    </source>
</evidence>
<keyword evidence="1" id="KW-1133">Transmembrane helix</keyword>
<accession>A0A7D3ZHA1</accession>
<dbReference type="EMBL" id="CP053892">
    <property type="protein sequence ID" value="QKG23557.1"/>
    <property type="molecule type" value="Genomic_DNA"/>
</dbReference>
<feature type="transmembrane region" description="Helical" evidence="1">
    <location>
        <begin position="6"/>
        <end position="23"/>
    </location>
</feature>